<dbReference type="Proteomes" id="UP000790709">
    <property type="component" value="Unassembled WGS sequence"/>
</dbReference>
<evidence type="ECO:0000313" key="2">
    <source>
        <dbReference type="Proteomes" id="UP000790709"/>
    </source>
</evidence>
<accession>A0ACB8BEJ2</accession>
<evidence type="ECO:0000313" key="1">
    <source>
        <dbReference type="EMBL" id="KAH7923138.1"/>
    </source>
</evidence>
<keyword evidence="2" id="KW-1185">Reference proteome</keyword>
<protein>
    <submittedName>
        <fullName evidence="1">Cytochrome P450</fullName>
    </submittedName>
</protein>
<dbReference type="EMBL" id="MU266461">
    <property type="protein sequence ID" value="KAH7923138.1"/>
    <property type="molecule type" value="Genomic_DNA"/>
</dbReference>
<proteinExistence type="predicted"/>
<gene>
    <name evidence="1" type="ORF">BV22DRAFT_1015958</name>
</gene>
<organism evidence="1 2">
    <name type="scientific">Leucogyrophana mollusca</name>
    <dbReference type="NCBI Taxonomy" id="85980"/>
    <lineage>
        <taxon>Eukaryota</taxon>
        <taxon>Fungi</taxon>
        <taxon>Dikarya</taxon>
        <taxon>Basidiomycota</taxon>
        <taxon>Agaricomycotina</taxon>
        <taxon>Agaricomycetes</taxon>
        <taxon>Agaricomycetidae</taxon>
        <taxon>Boletales</taxon>
        <taxon>Boletales incertae sedis</taxon>
        <taxon>Leucogyrophana</taxon>
    </lineage>
</organism>
<comment type="caution">
    <text evidence="1">The sequence shown here is derived from an EMBL/GenBank/DDBJ whole genome shotgun (WGS) entry which is preliminary data.</text>
</comment>
<name>A0ACB8BEJ2_9AGAM</name>
<sequence length="501" mass="56022">MVARFLTNRSNAPGFSLPPGPPPLPFLGNARDINVNYPWLTYTEWSTTYGDLIYTRVFNQDIVVINSERVARALLDKRSHNYSTRPPSLVPINQFFGLGFSSVFMPYNDLWRLHRRLFHQAFRADAAPNFRPIQMRKSHQLLINLLATPQDFSAHLQTLSTSIIMSIMYDYEIAPCDDPLVAIVERALDLAVKEIRPEVTAVLTALPFLQRLPTWFPGATFKQKALLSRKYATEWVDAPFQDVKARVAAGTAAPSMVSDALRKLEGKEDFLIETAIKESSASGYAAASETTCSTLAVFVLAMVLHPHVQERAHAEIEAVVGLDRLPDWDDRPSLPYIDAIIRETLRWHPVVPLGIPHATVDDDVYDGYFIPKGASLVLLSILRAMSRNPDVYPNPSEFKPERFLSANGELTDDTSSFTFGFGRRVCVGRHVADASLWAAIASMLAVFMFSKPKDAEGREVEFEPKWSAGVTTHPEPFPCDVVPRSTNMNAEKLAELISRST</sequence>
<reference evidence="1" key="1">
    <citation type="journal article" date="2021" name="New Phytol.">
        <title>Evolutionary innovations through gain and loss of genes in the ectomycorrhizal Boletales.</title>
        <authorList>
            <person name="Wu G."/>
            <person name="Miyauchi S."/>
            <person name="Morin E."/>
            <person name="Kuo A."/>
            <person name="Drula E."/>
            <person name="Varga T."/>
            <person name="Kohler A."/>
            <person name="Feng B."/>
            <person name="Cao Y."/>
            <person name="Lipzen A."/>
            <person name="Daum C."/>
            <person name="Hundley H."/>
            <person name="Pangilinan J."/>
            <person name="Johnson J."/>
            <person name="Barry K."/>
            <person name="LaButti K."/>
            <person name="Ng V."/>
            <person name="Ahrendt S."/>
            <person name="Min B."/>
            <person name="Choi I.G."/>
            <person name="Park H."/>
            <person name="Plett J.M."/>
            <person name="Magnuson J."/>
            <person name="Spatafora J.W."/>
            <person name="Nagy L.G."/>
            <person name="Henrissat B."/>
            <person name="Grigoriev I.V."/>
            <person name="Yang Z.L."/>
            <person name="Xu J."/>
            <person name="Martin F.M."/>
        </authorList>
    </citation>
    <scope>NUCLEOTIDE SEQUENCE</scope>
    <source>
        <strain evidence="1">KUC20120723A-06</strain>
    </source>
</reference>